<dbReference type="SUPFAM" id="SSF53300">
    <property type="entry name" value="vWA-like"/>
    <property type="match status" value="1"/>
</dbReference>
<protein>
    <submittedName>
        <fullName evidence="2">Uncharacterized protein</fullName>
    </submittedName>
</protein>
<dbReference type="InterPro" id="IPR036465">
    <property type="entry name" value="vWFA_dom_sf"/>
</dbReference>
<organism evidence="2 3">
    <name type="scientific">Dictyostelium firmibasis</name>
    <dbReference type="NCBI Taxonomy" id="79012"/>
    <lineage>
        <taxon>Eukaryota</taxon>
        <taxon>Amoebozoa</taxon>
        <taxon>Evosea</taxon>
        <taxon>Eumycetozoa</taxon>
        <taxon>Dictyostelia</taxon>
        <taxon>Dictyosteliales</taxon>
        <taxon>Dictyosteliaceae</taxon>
        <taxon>Dictyostelium</taxon>
    </lineage>
</organism>
<gene>
    <name evidence="2" type="ORF">RB653_002800</name>
</gene>
<reference evidence="2 3" key="1">
    <citation type="submission" date="2023-11" db="EMBL/GenBank/DDBJ databases">
        <title>Dfirmibasis_genome.</title>
        <authorList>
            <person name="Edelbroek B."/>
            <person name="Kjellin J."/>
            <person name="Jerlstrom-Hultqvist J."/>
            <person name="Soderbom F."/>
        </authorList>
    </citation>
    <scope>NUCLEOTIDE SEQUENCE [LARGE SCALE GENOMIC DNA]</scope>
    <source>
        <strain evidence="2 3">TNS-C-14</strain>
    </source>
</reference>
<accession>A0AAN7YVX4</accession>
<feature type="region of interest" description="Disordered" evidence="1">
    <location>
        <begin position="233"/>
        <end position="266"/>
    </location>
</feature>
<dbReference type="AlphaFoldDB" id="A0AAN7YVX4"/>
<evidence type="ECO:0000313" key="2">
    <source>
        <dbReference type="EMBL" id="KAK5577852.1"/>
    </source>
</evidence>
<proteinExistence type="predicted"/>
<name>A0AAN7YVX4_9MYCE</name>
<dbReference type="Proteomes" id="UP001344447">
    <property type="component" value="Unassembled WGS sequence"/>
</dbReference>
<evidence type="ECO:0000313" key="3">
    <source>
        <dbReference type="Proteomes" id="UP001344447"/>
    </source>
</evidence>
<dbReference type="EMBL" id="JAVFKY010000004">
    <property type="protein sequence ID" value="KAK5577852.1"/>
    <property type="molecule type" value="Genomic_DNA"/>
</dbReference>
<dbReference type="Gene3D" id="3.40.50.410">
    <property type="entry name" value="von Willebrand factor, type A domain"/>
    <property type="match status" value="1"/>
</dbReference>
<evidence type="ECO:0000256" key="1">
    <source>
        <dbReference type="SAM" id="MobiDB-lite"/>
    </source>
</evidence>
<keyword evidence="3" id="KW-1185">Reference proteome</keyword>
<sequence length="789" mass="90631">MSSRGRPTRRFHIRRPVISRHGASPNQQKIEDNSLDSINASMSAINNINDIRSIISNSKLTIPLCKLILNSSFKDEFIVLFLVLLNTVELHSNVKINFLVSTFDLKLYELSKSLLETNKYTFVEISKCLKIMDSKRMIKKLTKRLEEIKINNEKKIQEKKELLEKSLAELTIKDENKEIEETEAQREERLLKLEVLKKKLEKKGQEEKRYLEKVEKRKKRIEEFTKKVEQEKSTTKKEALKKVLTKMSTGNPPPRKKGKEPKPKQDLETIYKNRHENAIKSLENKIRELVSYQYESSLSGNVINIFKHFFKQVPRSTLEYFAYGQPKETWREIADLLHLGPKDLCDEIPWFLSVMFGGSAPTGTRVYEFEKELKNPSNFTKERAIELIKQFKPTYSFLRKNLPESLFDGEIKALVAEYEEIEALIWWLNELSKEVGVINIIIKRISSGESLKKVSIGTLLEKSMGLNQEDPLFQCLFPEIIKKMTELREKFVLPPPISIFGDKSGSMDVAIRLSNIISFIVSSLTPGAELSFFDTDDVPSPIPVDTLENLFKLKDLVIASGGTDPGVSMFKLLSKKIVKNYIVVVTDEEENGYSKGRFSDLFIQYRKEVAPNCKLVFISFIPQYSEGQMVGELRSQGVDSSSLIQIPFDGSNPDVSKIDGVLSSLSCESEQFKDQLDIFVNILSTVGYKNGFKFINDRAQYLMRFDLNVELGIENILTIIKTNPTLNNFQHLMIKNNLNRLLKISKDNNDLNSLEIFTNIQKEFSKLSKDDGIKYLLDSLSNLPPIFEK</sequence>
<comment type="caution">
    <text evidence="2">The sequence shown here is derived from an EMBL/GenBank/DDBJ whole genome shotgun (WGS) entry which is preliminary data.</text>
</comment>